<dbReference type="AlphaFoldDB" id="A0A6P6X0Z1"/>
<gene>
    <name evidence="5" type="primary">LOC113737614</name>
</gene>
<evidence type="ECO:0008006" key="6">
    <source>
        <dbReference type="Google" id="ProtNLM"/>
    </source>
</evidence>
<reference evidence="4" key="1">
    <citation type="journal article" date="2025" name="Foods">
        <title>Unveiling the Microbial Signatures of Arabica Coffee Cherries: Insights into Ripeness Specific Diversity, Functional Traits, and Implications for Quality and Safety.</title>
        <authorList>
            <consortium name="RefSeq"/>
            <person name="Tenea G.N."/>
            <person name="Cifuentes V."/>
            <person name="Reyes P."/>
            <person name="Cevallos-Vallejos M."/>
        </authorList>
    </citation>
    <scope>NUCLEOTIDE SEQUENCE [LARGE SCALE GENOMIC DNA]</scope>
</reference>
<keyword evidence="4" id="KW-1185">Reference proteome</keyword>
<dbReference type="PANTHER" id="PTHR10775:SF185">
    <property type="entry name" value="OS08G0208400 PROTEIN"/>
    <property type="match status" value="1"/>
</dbReference>
<dbReference type="InterPro" id="IPR029480">
    <property type="entry name" value="Transpos_assoc"/>
</dbReference>
<evidence type="ECO:0000259" key="3">
    <source>
        <dbReference type="Pfam" id="PF13963"/>
    </source>
</evidence>
<name>A0A6P6X0Z1_COFAR</name>
<dbReference type="RefSeq" id="XP_027120616.1">
    <property type="nucleotide sequence ID" value="XM_027264815.1"/>
</dbReference>
<organism evidence="4 5">
    <name type="scientific">Coffea arabica</name>
    <name type="common">Arabian coffee</name>
    <dbReference type="NCBI Taxonomy" id="13443"/>
    <lineage>
        <taxon>Eukaryota</taxon>
        <taxon>Viridiplantae</taxon>
        <taxon>Streptophyta</taxon>
        <taxon>Embryophyta</taxon>
        <taxon>Tracheophyta</taxon>
        <taxon>Spermatophyta</taxon>
        <taxon>Magnoliopsida</taxon>
        <taxon>eudicotyledons</taxon>
        <taxon>Gunneridae</taxon>
        <taxon>Pentapetalae</taxon>
        <taxon>asterids</taxon>
        <taxon>lamiids</taxon>
        <taxon>Gentianales</taxon>
        <taxon>Rubiaceae</taxon>
        <taxon>Ixoroideae</taxon>
        <taxon>Gardenieae complex</taxon>
        <taxon>Bertiereae - Coffeeae clade</taxon>
        <taxon>Coffeeae</taxon>
        <taxon>Coffea</taxon>
    </lineage>
</organism>
<sequence>MDRSWMSIKNYLDPKYLDGVDEFIKFAFLGKDPNCKLPCPCKVCNNFEDQTKEVMANHLCRGIVDSYTRWIFHGEGFESDDENDDIEINDNDSDFDSMEKLLNDVGVANFDESWRHSPELDTGACTEKEGEASRFLRLLSEAEKSLYPGCEKYSKLLFIVHILHLKTMNRWTCKSTDMVLKFLHQVFPTALIPSSYYQVKNFIRELGLKCEKIHVCENDCALFWNENKGLDHCPNEKCKAPRYKSPNSKIPRKVLHYFPLQPRLQRLFVNKEIARDMRWHKERRVDNENMMRHPADSLAWKDFDRNHKSFAENPRNVRLGLASDGFNPFGTMSNSYSIWPVILVPYNLPPWKCLKDPFFFLSMIIPGPKAPGNDIDIFFRPLVDELKELFATGVETYDAFREEKFMLRAALLWTINDFPAYGYLSGWSTKGYKACPVCLDETTSLYLNNGHKCCYMDIAVFCLLIINGVEKKSNLMEKENIDSLLGPYQAREDLKEMGLREELHLQLGGGASKVMPPACYTLSRLEKKNFCQFLSTINFPDGFASNIPRCVKTKECQLLGMKSHDYYVFIQRLLPLATRGMLSKDVMYTHARGECTDELLSLARGPDFRVNTFAGCNVNGFRFHIKARERERKTQNSGVMVKGEHADKETYFYGIITDIVEVEYSFTQNRVVVFKCDWWDLRNNSGIKVDKQSNITSINMSKTWYSDQPFILASQAEQVFYLQDTKLGGNWHVVELVSPRSSYDVPEKHEDDLVDNEEAYQEEYHEDLIGVQENLELVSLKRGDVQTEERIEAGAMFFIELSASRARQLDDNFIDNDEEIEQQFNSEDENEQFVQIDDYESD</sequence>
<dbReference type="Pfam" id="PF13963">
    <property type="entry name" value="Transpos_assoc"/>
    <property type="match status" value="1"/>
</dbReference>
<dbReference type="Proteomes" id="UP001652660">
    <property type="component" value="Chromosome 3c"/>
</dbReference>
<feature type="domain" description="Transposase-associated" evidence="3">
    <location>
        <begin position="3"/>
        <end position="75"/>
    </location>
</feature>
<reference evidence="5" key="2">
    <citation type="submission" date="2025-08" db="UniProtKB">
        <authorList>
            <consortium name="RefSeq"/>
        </authorList>
    </citation>
    <scope>IDENTIFICATION</scope>
    <source>
        <tissue evidence="5">Leaves</tissue>
    </source>
</reference>
<dbReference type="InterPro" id="IPR004242">
    <property type="entry name" value="Transposase_21"/>
</dbReference>
<dbReference type="PANTHER" id="PTHR10775">
    <property type="entry name" value="OS08G0208400 PROTEIN"/>
    <property type="match status" value="1"/>
</dbReference>
<feature type="domain" description="DUF4216" evidence="2">
    <location>
        <begin position="661"/>
        <end position="734"/>
    </location>
</feature>
<evidence type="ECO:0000256" key="1">
    <source>
        <dbReference type="SAM" id="MobiDB-lite"/>
    </source>
</evidence>
<evidence type="ECO:0000313" key="4">
    <source>
        <dbReference type="Proteomes" id="UP001652660"/>
    </source>
</evidence>
<dbReference type="Pfam" id="PF13952">
    <property type="entry name" value="DUF4216"/>
    <property type="match status" value="1"/>
</dbReference>
<proteinExistence type="predicted"/>
<evidence type="ECO:0000313" key="5">
    <source>
        <dbReference type="RefSeq" id="XP_027120616.1"/>
    </source>
</evidence>
<dbReference type="Pfam" id="PF02992">
    <property type="entry name" value="Transposase_21"/>
    <property type="match status" value="1"/>
</dbReference>
<feature type="region of interest" description="Disordered" evidence="1">
    <location>
        <begin position="822"/>
        <end position="842"/>
    </location>
</feature>
<dbReference type="OrthoDB" id="3257409at2759"/>
<accession>A0A6P6X0Z1</accession>
<evidence type="ECO:0000259" key="2">
    <source>
        <dbReference type="Pfam" id="PF13952"/>
    </source>
</evidence>
<protein>
    <recommendedName>
        <fullName evidence="6">Transposase-associated domain-containing protein</fullName>
    </recommendedName>
</protein>
<dbReference type="InterPro" id="IPR025312">
    <property type="entry name" value="DUF4216"/>
</dbReference>
<dbReference type="GeneID" id="113737614"/>